<feature type="transmembrane region" description="Helical" evidence="6">
    <location>
        <begin position="161"/>
        <end position="180"/>
    </location>
</feature>
<dbReference type="InterPro" id="IPR036259">
    <property type="entry name" value="MFS_trans_sf"/>
</dbReference>
<feature type="domain" description="Major facilitator superfamily (MFS) profile" evidence="7">
    <location>
        <begin position="83"/>
        <end position="583"/>
    </location>
</feature>
<comment type="caution">
    <text evidence="8">The sequence shown here is derived from an EMBL/GenBank/DDBJ whole genome shotgun (WGS) entry which is preliminary data.</text>
</comment>
<comment type="subcellular location">
    <subcellularLocation>
        <location evidence="1">Membrane</location>
        <topology evidence="1">Multi-pass membrane protein</topology>
    </subcellularLocation>
</comment>
<evidence type="ECO:0000256" key="2">
    <source>
        <dbReference type="ARBA" id="ARBA00022448"/>
    </source>
</evidence>
<dbReference type="PANTHER" id="PTHR23501:SF199">
    <property type="entry name" value="MFS EFFLUX TRANSPORTER INPD-RELATED"/>
    <property type="match status" value="1"/>
</dbReference>
<dbReference type="Pfam" id="PF07690">
    <property type="entry name" value="MFS_1"/>
    <property type="match status" value="1"/>
</dbReference>
<feature type="transmembrane region" description="Helical" evidence="6">
    <location>
        <begin position="219"/>
        <end position="240"/>
    </location>
</feature>
<dbReference type="Proteomes" id="UP000030151">
    <property type="component" value="Unassembled WGS sequence"/>
</dbReference>
<feature type="transmembrane region" description="Helical" evidence="6">
    <location>
        <begin position="486"/>
        <end position="504"/>
    </location>
</feature>
<feature type="transmembrane region" description="Helical" evidence="6">
    <location>
        <begin position="556"/>
        <end position="576"/>
    </location>
</feature>
<keyword evidence="3 6" id="KW-0812">Transmembrane</keyword>
<evidence type="ECO:0000259" key="7">
    <source>
        <dbReference type="PROSITE" id="PS50850"/>
    </source>
</evidence>
<dbReference type="PROSITE" id="PS50850">
    <property type="entry name" value="MFS"/>
    <property type="match status" value="1"/>
</dbReference>
<dbReference type="eggNOG" id="KOG0254">
    <property type="taxonomic scope" value="Eukaryota"/>
</dbReference>
<reference evidence="8 9" key="1">
    <citation type="submission" date="2014-02" db="EMBL/GenBank/DDBJ databases">
        <title>The genome sequence of the entomopathogenic fungus Metarhizium robertsii ARSEF 2575.</title>
        <authorList>
            <person name="Giuliano Garisto Donzelli B."/>
            <person name="Roe B.A."/>
            <person name="Macmil S.L."/>
            <person name="Krasnoff S.B."/>
            <person name="Gibson D.M."/>
        </authorList>
    </citation>
    <scope>NUCLEOTIDE SEQUENCE [LARGE SCALE GENOMIC DNA]</scope>
    <source>
        <strain evidence="8 9">ARSEF 2575</strain>
    </source>
</reference>
<evidence type="ECO:0000256" key="1">
    <source>
        <dbReference type="ARBA" id="ARBA00004141"/>
    </source>
</evidence>
<evidence type="ECO:0000256" key="3">
    <source>
        <dbReference type="ARBA" id="ARBA00022692"/>
    </source>
</evidence>
<feature type="transmembrane region" description="Helical" evidence="6">
    <location>
        <begin position="362"/>
        <end position="383"/>
    </location>
</feature>
<proteinExistence type="predicted"/>
<dbReference type="PANTHER" id="PTHR23501">
    <property type="entry name" value="MAJOR FACILITATOR SUPERFAMILY"/>
    <property type="match status" value="1"/>
</dbReference>
<feature type="transmembrane region" description="Helical" evidence="6">
    <location>
        <begin position="321"/>
        <end position="341"/>
    </location>
</feature>
<dbReference type="InterPro" id="IPR011701">
    <property type="entry name" value="MFS"/>
</dbReference>
<dbReference type="AlphaFoldDB" id="A0A0A1V0M2"/>
<evidence type="ECO:0000256" key="5">
    <source>
        <dbReference type="ARBA" id="ARBA00023136"/>
    </source>
</evidence>
<dbReference type="GO" id="GO:0005886">
    <property type="term" value="C:plasma membrane"/>
    <property type="evidence" value="ECO:0007669"/>
    <property type="project" value="TreeGrafter"/>
</dbReference>
<keyword evidence="4 6" id="KW-1133">Transmembrane helix</keyword>
<dbReference type="GO" id="GO:0022857">
    <property type="term" value="F:transmembrane transporter activity"/>
    <property type="evidence" value="ECO:0007669"/>
    <property type="project" value="InterPro"/>
</dbReference>
<feature type="transmembrane region" description="Helical" evidence="6">
    <location>
        <begin position="421"/>
        <end position="440"/>
    </location>
</feature>
<feature type="transmembrane region" description="Helical" evidence="6">
    <location>
        <begin position="80"/>
        <end position="102"/>
    </location>
</feature>
<gene>
    <name evidence="8" type="ORF">X797_003503</name>
</gene>
<organism evidence="8 9">
    <name type="scientific">Metarhizium robertsii</name>
    <dbReference type="NCBI Taxonomy" id="568076"/>
    <lineage>
        <taxon>Eukaryota</taxon>
        <taxon>Fungi</taxon>
        <taxon>Dikarya</taxon>
        <taxon>Ascomycota</taxon>
        <taxon>Pezizomycotina</taxon>
        <taxon>Sordariomycetes</taxon>
        <taxon>Hypocreomycetidae</taxon>
        <taxon>Hypocreales</taxon>
        <taxon>Clavicipitaceae</taxon>
        <taxon>Metarhizium</taxon>
    </lineage>
</organism>
<dbReference type="OrthoDB" id="10021397at2759"/>
<dbReference type="FunFam" id="1.20.1250.20:FF:000196">
    <property type="entry name" value="MFS toxin efflux pump (AflT)"/>
    <property type="match status" value="1"/>
</dbReference>
<dbReference type="PRINTS" id="PR01036">
    <property type="entry name" value="TCRTETB"/>
</dbReference>
<dbReference type="EMBL" id="JELW01000003">
    <property type="protein sequence ID" value="EXV03704.1"/>
    <property type="molecule type" value="Genomic_DNA"/>
</dbReference>
<evidence type="ECO:0000313" key="9">
    <source>
        <dbReference type="Proteomes" id="UP000030151"/>
    </source>
</evidence>
<sequence length="592" mass="63878">MQPPVCEASLDRPPGSMAMPNAVHRSEKHEWKFTAQNTLTGTGPKMPPLTEEPEDSQISQEKPFSVMGDNGAKHQTGMKLFWIVLALCLSVFLEALAARIQLTGGHNSPDLTIVTTAIPTITDHFHSLQDVGWYGSAYLLTSASLQLLFGRIYSQFTIKWVYLSSIVIFELGSLICGVANQSSIFIIGRAIAGVGSAGIFTGSLVILSQSVRLERRPFFTGIIGSMYGIASVVGPVLGGIFANKLTWRWCFLINLPLGAVAALVIITLLEPTRHSGEQDTKANRLRQCDPFGSVLFIAATVCLLLALQWGGTQHDWNSWRVILLFCSFGILILVFVLVQYIRQECATVPPRIFLQRTVWSSSLFGFCLGGAALSSVYFLPIWFQAVKGVSPVVSGFMMLPILISFALVSVLSGILVTVAGYYTPFMLAGTVFCSFAYGLMSTATPDTSMLTWVGYQILAGAGAGFATNQCLIAIQVVLDTDDIPTGTALVFFFRILGSAIFVSISDCVFTNKLRQLLLVNVPSLDPDVILKAGATNFRDVVSLADQPAVLAAYNGAISKTFIVFAVISAVGIMGALSAEWKSVRASNESSKV</sequence>
<feature type="transmembrane region" description="Helical" evidence="6">
    <location>
        <begin position="186"/>
        <end position="207"/>
    </location>
</feature>
<evidence type="ECO:0000256" key="4">
    <source>
        <dbReference type="ARBA" id="ARBA00022989"/>
    </source>
</evidence>
<feature type="transmembrane region" description="Helical" evidence="6">
    <location>
        <begin position="395"/>
        <end position="416"/>
    </location>
</feature>
<feature type="transmembrane region" description="Helical" evidence="6">
    <location>
        <begin position="290"/>
        <end position="309"/>
    </location>
</feature>
<evidence type="ECO:0000256" key="6">
    <source>
        <dbReference type="SAM" id="Phobius"/>
    </source>
</evidence>
<feature type="transmembrane region" description="Helical" evidence="6">
    <location>
        <begin position="246"/>
        <end position="269"/>
    </location>
</feature>
<keyword evidence="2" id="KW-0813">Transport</keyword>
<feature type="transmembrane region" description="Helical" evidence="6">
    <location>
        <begin position="131"/>
        <end position="149"/>
    </location>
</feature>
<dbReference type="Gene3D" id="1.20.1250.20">
    <property type="entry name" value="MFS general substrate transporter like domains"/>
    <property type="match status" value="1"/>
</dbReference>
<dbReference type="HOGENOM" id="CLU_000960_22_1_1"/>
<evidence type="ECO:0000313" key="8">
    <source>
        <dbReference type="EMBL" id="EXV03704.1"/>
    </source>
</evidence>
<dbReference type="Gene3D" id="1.20.1720.10">
    <property type="entry name" value="Multidrug resistance protein D"/>
    <property type="match status" value="1"/>
</dbReference>
<protein>
    <submittedName>
        <fullName evidence="8">MFS transporter</fullName>
    </submittedName>
</protein>
<dbReference type="CDD" id="cd17502">
    <property type="entry name" value="MFS_Azr1_MDR_like"/>
    <property type="match status" value="1"/>
</dbReference>
<keyword evidence="5 6" id="KW-0472">Membrane</keyword>
<name>A0A0A1V0M2_9HYPO</name>
<dbReference type="InterPro" id="IPR020846">
    <property type="entry name" value="MFS_dom"/>
</dbReference>
<accession>A0A0A1V0M2</accession>
<dbReference type="SUPFAM" id="SSF103473">
    <property type="entry name" value="MFS general substrate transporter"/>
    <property type="match status" value="1"/>
</dbReference>
<dbReference type="FunFam" id="1.20.1720.10:FF:000012">
    <property type="entry name" value="MFS toxin efflux pump (AflT)"/>
    <property type="match status" value="1"/>
</dbReference>